<evidence type="ECO:0000313" key="7">
    <source>
        <dbReference type="Proteomes" id="UP001162483"/>
    </source>
</evidence>
<evidence type="ECO:0000256" key="2">
    <source>
        <dbReference type="ARBA" id="ARBA00022723"/>
    </source>
</evidence>
<dbReference type="PANTHER" id="PTHR13932">
    <property type="entry name" value="COPROPORPHYRINIGEN III OXIDASE"/>
    <property type="match status" value="1"/>
</dbReference>
<evidence type="ECO:0000256" key="3">
    <source>
        <dbReference type="ARBA" id="ARBA00023004"/>
    </source>
</evidence>
<dbReference type="Pfam" id="PF04055">
    <property type="entry name" value="Radical_SAM"/>
    <property type="match status" value="1"/>
</dbReference>
<evidence type="ECO:0000259" key="5">
    <source>
        <dbReference type="PROSITE" id="PS51918"/>
    </source>
</evidence>
<dbReference type="SFLD" id="SFLDG01065">
    <property type="entry name" value="anaerobic_coproporphyrinogen-I"/>
    <property type="match status" value="1"/>
</dbReference>
<dbReference type="CDD" id="cd01335">
    <property type="entry name" value="Radical_SAM"/>
    <property type="match status" value="1"/>
</dbReference>
<dbReference type="InterPro" id="IPR058240">
    <property type="entry name" value="rSAM_sf"/>
</dbReference>
<dbReference type="PROSITE" id="PS51918">
    <property type="entry name" value="RADICAL_SAM"/>
    <property type="match status" value="1"/>
</dbReference>
<dbReference type="SFLD" id="SFLDS00029">
    <property type="entry name" value="Radical_SAM"/>
    <property type="match status" value="1"/>
</dbReference>
<dbReference type="InterPro" id="IPR006638">
    <property type="entry name" value="Elp3/MiaA/NifB-like_rSAM"/>
</dbReference>
<keyword evidence="2" id="KW-0479">Metal-binding</keyword>
<dbReference type="SMART" id="SM00729">
    <property type="entry name" value="Elp3"/>
    <property type="match status" value="1"/>
</dbReference>
<evidence type="ECO:0000313" key="6">
    <source>
        <dbReference type="EMBL" id="CAI9569678.1"/>
    </source>
</evidence>
<proteinExistence type="predicted"/>
<dbReference type="InterPro" id="IPR034505">
    <property type="entry name" value="Coproporphyrinogen-III_oxidase"/>
</dbReference>
<dbReference type="Proteomes" id="UP001162483">
    <property type="component" value="Unassembled WGS sequence"/>
</dbReference>
<keyword evidence="1" id="KW-0949">S-adenosyl-L-methionine</keyword>
<organism evidence="6 7">
    <name type="scientific">Staurois parvus</name>
    <dbReference type="NCBI Taxonomy" id="386267"/>
    <lineage>
        <taxon>Eukaryota</taxon>
        <taxon>Metazoa</taxon>
        <taxon>Chordata</taxon>
        <taxon>Craniata</taxon>
        <taxon>Vertebrata</taxon>
        <taxon>Euteleostomi</taxon>
        <taxon>Amphibia</taxon>
        <taxon>Batrachia</taxon>
        <taxon>Anura</taxon>
        <taxon>Neobatrachia</taxon>
        <taxon>Ranoidea</taxon>
        <taxon>Ranidae</taxon>
        <taxon>Staurois</taxon>
    </lineage>
</organism>
<keyword evidence="3" id="KW-0408">Iron</keyword>
<comment type="caution">
    <text evidence="6">The sequence shown here is derived from an EMBL/GenBank/DDBJ whole genome shotgun (WGS) entry which is preliminary data.</text>
</comment>
<feature type="domain" description="Radical SAM core" evidence="5">
    <location>
        <begin position="27"/>
        <end position="212"/>
    </location>
</feature>
<name>A0ABN9DAR9_9NEOB</name>
<keyword evidence="7" id="KW-1185">Reference proteome</keyword>
<dbReference type="SUPFAM" id="SSF102114">
    <property type="entry name" value="Radical SAM enzymes"/>
    <property type="match status" value="1"/>
</dbReference>
<evidence type="ECO:0000256" key="1">
    <source>
        <dbReference type="ARBA" id="ARBA00022691"/>
    </source>
</evidence>
<dbReference type="EMBL" id="CATNWA010014255">
    <property type="protein sequence ID" value="CAI9569678.1"/>
    <property type="molecule type" value="Genomic_DNA"/>
</dbReference>
<dbReference type="InterPro" id="IPR013785">
    <property type="entry name" value="Aldolase_TIM"/>
</dbReference>
<dbReference type="InterPro" id="IPR007197">
    <property type="entry name" value="rSAM"/>
</dbReference>
<keyword evidence="4" id="KW-0411">Iron-sulfur</keyword>
<sequence>MLRSRVLSFAKKCYVMCRREVHSAQTSRTEEEAAVYVHWPYCEKRCTYCNFNKYIAQSDNEGAIRACLLQEASTLIQLSQVRRVPSVFFGGGTPSLASPHTIAAVLEVISKHAYLPHNAEITLEANPTSSKRRKLQQFRDAGVTRLSVGLQSLDDGDLQLLGRTHTASEALDTLKEACKLFPSRTSVDVMFRSSRSKPGSVAQHLREAFGPV</sequence>
<dbReference type="PANTHER" id="PTHR13932:SF5">
    <property type="entry name" value="RADICAL S-ADENOSYL METHIONINE DOMAIN-CONTAINING PROTEIN 1, MITOCHONDRIAL"/>
    <property type="match status" value="1"/>
</dbReference>
<accession>A0ABN9DAR9</accession>
<dbReference type="Gene3D" id="3.20.20.70">
    <property type="entry name" value="Aldolase class I"/>
    <property type="match status" value="1"/>
</dbReference>
<evidence type="ECO:0000256" key="4">
    <source>
        <dbReference type="ARBA" id="ARBA00023014"/>
    </source>
</evidence>
<gene>
    <name evidence="6" type="ORF">SPARVUS_LOCUS6954407</name>
</gene>
<protein>
    <recommendedName>
        <fullName evidence="5">Radical SAM core domain-containing protein</fullName>
    </recommendedName>
</protein>
<reference evidence="6" key="1">
    <citation type="submission" date="2023-05" db="EMBL/GenBank/DDBJ databases">
        <authorList>
            <person name="Stuckert A."/>
        </authorList>
    </citation>
    <scope>NUCLEOTIDE SEQUENCE</scope>
</reference>